<evidence type="ECO:0000313" key="2">
    <source>
        <dbReference type="Proteomes" id="UP000253141"/>
    </source>
</evidence>
<dbReference type="AlphaFoldDB" id="A0A369I712"/>
<accession>A0A369I712</accession>
<dbReference type="Proteomes" id="UP000253141">
    <property type="component" value="Unassembled WGS sequence"/>
</dbReference>
<reference evidence="1 2" key="1">
    <citation type="submission" date="2018-07" db="EMBL/GenBank/DDBJ databases">
        <title>Genome analysis of Runella aurantiaca.</title>
        <authorList>
            <person name="Yang X."/>
        </authorList>
    </citation>
    <scope>NUCLEOTIDE SEQUENCE [LARGE SCALE GENOMIC DNA]</scope>
    <source>
        <strain evidence="1 2">YX9</strain>
    </source>
</reference>
<organism evidence="1 2">
    <name type="scientific">Runella aurantiaca</name>
    <dbReference type="NCBI Taxonomy" id="2282308"/>
    <lineage>
        <taxon>Bacteria</taxon>
        <taxon>Pseudomonadati</taxon>
        <taxon>Bacteroidota</taxon>
        <taxon>Cytophagia</taxon>
        <taxon>Cytophagales</taxon>
        <taxon>Spirosomataceae</taxon>
        <taxon>Runella</taxon>
    </lineage>
</organism>
<dbReference type="OrthoDB" id="964215at2"/>
<keyword evidence="2" id="KW-1185">Reference proteome</keyword>
<proteinExistence type="predicted"/>
<name>A0A369I712_9BACT</name>
<sequence>MEDINELILNNEQRAAAVAKLFQLIEMDTEIIEQYRANGINDAHVRQYVDIRNENLQKLSQLLDAPKLKIHLTFDKAA</sequence>
<dbReference type="RefSeq" id="WP_114461596.1">
    <property type="nucleotide sequence ID" value="NZ_QPIW01000009.1"/>
</dbReference>
<dbReference type="EMBL" id="QPIW01000009">
    <property type="protein sequence ID" value="RDB05591.1"/>
    <property type="molecule type" value="Genomic_DNA"/>
</dbReference>
<evidence type="ECO:0000313" key="1">
    <source>
        <dbReference type="EMBL" id="RDB05591.1"/>
    </source>
</evidence>
<protein>
    <submittedName>
        <fullName evidence="1">Uncharacterized protein</fullName>
    </submittedName>
</protein>
<gene>
    <name evidence="1" type="ORF">DVG78_13495</name>
</gene>
<comment type="caution">
    <text evidence="1">The sequence shown here is derived from an EMBL/GenBank/DDBJ whole genome shotgun (WGS) entry which is preliminary data.</text>
</comment>